<gene>
    <name evidence="8" type="ORF">HNR02_000898</name>
</gene>
<dbReference type="Proteomes" id="UP000549616">
    <property type="component" value="Unassembled WGS sequence"/>
</dbReference>
<dbReference type="GO" id="GO:0000160">
    <property type="term" value="P:phosphorelay signal transduction system"/>
    <property type="evidence" value="ECO:0007669"/>
    <property type="project" value="InterPro"/>
</dbReference>
<dbReference type="Gene3D" id="1.25.40.10">
    <property type="entry name" value="Tetratricopeptide repeat domain"/>
    <property type="match status" value="1"/>
</dbReference>
<dbReference type="AlphaFoldDB" id="A0A853AY71"/>
<comment type="similarity">
    <text evidence="1">Belongs to the AfsR/DnrI/RedD regulatory family.</text>
</comment>
<evidence type="ECO:0000256" key="1">
    <source>
        <dbReference type="ARBA" id="ARBA00005820"/>
    </source>
</evidence>
<keyword evidence="4" id="KW-0804">Transcription</keyword>
<reference evidence="8 9" key="1">
    <citation type="submission" date="2020-07" db="EMBL/GenBank/DDBJ databases">
        <title>Sequencing the genomes of 1000 actinobacteria strains.</title>
        <authorList>
            <person name="Klenk H.-P."/>
        </authorList>
    </citation>
    <scope>NUCLEOTIDE SEQUENCE [LARGE SCALE GENOMIC DNA]</scope>
    <source>
        <strain evidence="8 9">DSM 104006</strain>
    </source>
</reference>
<keyword evidence="2" id="KW-0805">Transcription regulation</keyword>
<keyword evidence="3 5" id="KW-0238">DNA-binding</keyword>
<dbReference type="SMART" id="SM01043">
    <property type="entry name" value="BTAD"/>
    <property type="match status" value="1"/>
</dbReference>
<dbReference type="InterPro" id="IPR016032">
    <property type="entry name" value="Sig_transdc_resp-reg_C-effctor"/>
</dbReference>
<dbReference type="InterPro" id="IPR027417">
    <property type="entry name" value="P-loop_NTPase"/>
</dbReference>
<feature type="DNA-binding region" description="OmpR/PhoB-type" evidence="5">
    <location>
        <begin position="1"/>
        <end position="100"/>
    </location>
</feature>
<dbReference type="PANTHER" id="PTHR35807">
    <property type="entry name" value="TRANSCRIPTIONAL REGULATOR REDD-RELATED"/>
    <property type="match status" value="1"/>
</dbReference>
<dbReference type="PROSITE" id="PS51755">
    <property type="entry name" value="OMPR_PHOB"/>
    <property type="match status" value="1"/>
</dbReference>
<dbReference type="InterPro" id="IPR036388">
    <property type="entry name" value="WH-like_DNA-bd_sf"/>
</dbReference>
<evidence type="ECO:0000256" key="4">
    <source>
        <dbReference type="ARBA" id="ARBA00023163"/>
    </source>
</evidence>
<evidence type="ECO:0000313" key="9">
    <source>
        <dbReference type="Proteomes" id="UP000549616"/>
    </source>
</evidence>
<dbReference type="Pfam" id="PF00486">
    <property type="entry name" value="Trans_reg_C"/>
    <property type="match status" value="1"/>
</dbReference>
<dbReference type="GO" id="GO:0006355">
    <property type="term" value="P:regulation of DNA-templated transcription"/>
    <property type="evidence" value="ECO:0007669"/>
    <property type="project" value="InterPro"/>
</dbReference>
<dbReference type="SUPFAM" id="SSF46894">
    <property type="entry name" value="C-terminal effector domain of the bipartite response regulators"/>
    <property type="match status" value="1"/>
</dbReference>
<feature type="compositionally biased region" description="Gly residues" evidence="6">
    <location>
        <begin position="630"/>
        <end position="646"/>
    </location>
</feature>
<dbReference type="InterPro" id="IPR051677">
    <property type="entry name" value="AfsR-DnrI-RedD_regulator"/>
</dbReference>
<dbReference type="CDD" id="cd15831">
    <property type="entry name" value="BTAD"/>
    <property type="match status" value="1"/>
</dbReference>
<evidence type="ECO:0000256" key="3">
    <source>
        <dbReference type="ARBA" id="ARBA00023125"/>
    </source>
</evidence>
<dbReference type="InterPro" id="IPR001867">
    <property type="entry name" value="OmpR/PhoB-type_DNA-bd"/>
</dbReference>
<accession>A0A853AY71</accession>
<dbReference type="GO" id="GO:0003677">
    <property type="term" value="F:DNA binding"/>
    <property type="evidence" value="ECO:0007669"/>
    <property type="project" value="UniProtKB-UniRule"/>
</dbReference>
<dbReference type="InterPro" id="IPR041664">
    <property type="entry name" value="AAA_16"/>
</dbReference>
<name>A0A853AY71_9PSEU</name>
<dbReference type="SUPFAM" id="SSF52540">
    <property type="entry name" value="P-loop containing nucleoside triphosphate hydrolases"/>
    <property type="match status" value="1"/>
</dbReference>
<keyword evidence="9" id="KW-1185">Reference proteome</keyword>
<dbReference type="Pfam" id="PF03704">
    <property type="entry name" value="BTAD"/>
    <property type="match status" value="1"/>
</dbReference>
<sequence length="1055" mass="112741">MGSPVRFAVLGPLAAEAGHGPLDLKGPRHRAVLARLLIARGRVVPVDRLVDDLWADPPDGAVGAIQTFVSTLRRALEPGRPPRAPARLLVTTGPGYALRAESVDAWRFEEAVTRARELAAADALSLVDSALALWRGPAYAEFSDERWARTEIARLDELRLLAGERRAEALLDLGRAAEAVPDLEAHTDAHPLREDAWRLLALALYRAGRQGDALAALRRARQVLNGELGVDPGPELRKLESAILAQAPELTAVPRVSGLVGRDAELARLADVTARPRLVLISGEAGSGKTALAEAFTATLEARGWTTAWGVSPEHEGVPAGWPWTRILDKLGVSVPVEAGDPATARFRWHQAVRERLAGRDRLLLVLDDLHWADEETLAMLSALAEEPGPALVLAIYRSTDVSAALAGFLGQAARSEPVRIYLGGLPADAVPALVRATTGREVDADTARTIHQRSGGNPFFVRELARVLDTDGALTGVPAGVRDVVRYRVTHLPEAVQTVLRHAAVVGTEIDLDLLPGDALDAVELAASRGFLTEHGPGRFRFAHALVRDTLYQDLSRSRRARLHAEIGRTIEQLRPDDVAALAHHFLLAGAPEAVRYARAAAEDAERRFAPHEAARLWQAALDHAAAGAGEGRGGVGSESRGGAGDADSSAGEEPAGVKPGVGEWPGAAESDPRDGPGGVGPDPRDGRDRVGSGSGVGVRERLDLLMGLVRALAVSGRLDEARRGRGEALALAEGLGEPALVARVLVAFDVPAVWTENDDPALARRVVDVAERTLLALPPGQDAVRSRLLATLALELRNTDSDRGAAAAREAEALARELDEPAVLAFALNARFMQSFERAGLAPERARLGRELVDLASRHEMVPFEVLGHLILTQACSALDDFTTATRHADAADRLGEKYGIPLVGVFTQWFRALRLAASGQPAEAAYRAAAARLNGSGMSGLDNGLLGFALLCDRIRRGADPGHDLDFGAYEPWCRPLLADDGAEIPDSPPDLLFEARTCLHALTAVRRGDRRVMARLYEELLPAAKELAGAGSGLLTLGPVERYLDELRRHR</sequence>
<dbReference type="SMART" id="SM00862">
    <property type="entry name" value="Trans_reg_C"/>
    <property type="match status" value="1"/>
</dbReference>
<dbReference type="EMBL" id="JACCFK010000001">
    <property type="protein sequence ID" value="NYI87575.1"/>
    <property type="molecule type" value="Genomic_DNA"/>
</dbReference>
<evidence type="ECO:0000256" key="2">
    <source>
        <dbReference type="ARBA" id="ARBA00023015"/>
    </source>
</evidence>
<feature type="domain" description="OmpR/PhoB-type" evidence="7">
    <location>
        <begin position="1"/>
        <end position="100"/>
    </location>
</feature>
<dbReference type="Gene3D" id="3.40.50.300">
    <property type="entry name" value="P-loop containing nucleotide triphosphate hydrolases"/>
    <property type="match status" value="1"/>
</dbReference>
<dbReference type="SUPFAM" id="SSF48452">
    <property type="entry name" value="TPR-like"/>
    <property type="match status" value="1"/>
</dbReference>
<comment type="caution">
    <text evidence="8">The sequence shown here is derived from an EMBL/GenBank/DDBJ whole genome shotgun (WGS) entry which is preliminary data.</text>
</comment>
<evidence type="ECO:0000256" key="6">
    <source>
        <dbReference type="SAM" id="MobiDB-lite"/>
    </source>
</evidence>
<feature type="region of interest" description="Disordered" evidence="6">
    <location>
        <begin position="629"/>
        <end position="697"/>
    </location>
</feature>
<evidence type="ECO:0000259" key="7">
    <source>
        <dbReference type="PROSITE" id="PS51755"/>
    </source>
</evidence>
<dbReference type="PANTHER" id="PTHR35807:SF1">
    <property type="entry name" value="TRANSCRIPTIONAL REGULATOR REDD"/>
    <property type="match status" value="1"/>
</dbReference>
<proteinExistence type="inferred from homology"/>
<dbReference type="Gene3D" id="1.10.10.10">
    <property type="entry name" value="Winged helix-like DNA-binding domain superfamily/Winged helix DNA-binding domain"/>
    <property type="match status" value="1"/>
</dbReference>
<organism evidence="8 9">
    <name type="scientific">Amycolatopsis endophytica</name>
    <dbReference type="NCBI Taxonomy" id="860233"/>
    <lineage>
        <taxon>Bacteria</taxon>
        <taxon>Bacillati</taxon>
        <taxon>Actinomycetota</taxon>
        <taxon>Actinomycetes</taxon>
        <taxon>Pseudonocardiales</taxon>
        <taxon>Pseudonocardiaceae</taxon>
        <taxon>Amycolatopsis</taxon>
    </lineage>
</organism>
<dbReference type="RefSeq" id="WP_179771952.1">
    <property type="nucleotide sequence ID" value="NZ_JACCFK010000001.1"/>
</dbReference>
<evidence type="ECO:0000313" key="8">
    <source>
        <dbReference type="EMBL" id="NYI87575.1"/>
    </source>
</evidence>
<dbReference type="InterPro" id="IPR011990">
    <property type="entry name" value="TPR-like_helical_dom_sf"/>
</dbReference>
<evidence type="ECO:0000256" key="5">
    <source>
        <dbReference type="PROSITE-ProRule" id="PRU01091"/>
    </source>
</evidence>
<dbReference type="InterPro" id="IPR005158">
    <property type="entry name" value="BTAD"/>
</dbReference>
<protein>
    <submittedName>
        <fullName evidence="8">DNA-binding SARP family transcriptional activator</fullName>
    </submittedName>
</protein>
<dbReference type="Pfam" id="PF13191">
    <property type="entry name" value="AAA_16"/>
    <property type="match status" value="1"/>
</dbReference>